<protein>
    <submittedName>
        <fullName evidence="1">Jg2548 protein</fullName>
    </submittedName>
</protein>
<organism evidence="1 2">
    <name type="scientific">Pararge aegeria aegeria</name>
    <dbReference type="NCBI Taxonomy" id="348720"/>
    <lineage>
        <taxon>Eukaryota</taxon>
        <taxon>Metazoa</taxon>
        <taxon>Ecdysozoa</taxon>
        <taxon>Arthropoda</taxon>
        <taxon>Hexapoda</taxon>
        <taxon>Insecta</taxon>
        <taxon>Pterygota</taxon>
        <taxon>Neoptera</taxon>
        <taxon>Endopterygota</taxon>
        <taxon>Lepidoptera</taxon>
        <taxon>Glossata</taxon>
        <taxon>Ditrysia</taxon>
        <taxon>Papilionoidea</taxon>
        <taxon>Nymphalidae</taxon>
        <taxon>Satyrinae</taxon>
        <taxon>Satyrini</taxon>
        <taxon>Parargina</taxon>
        <taxon>Pararge</taxon>
    </lineage>
</organism>
<dbReference type="Proteomes" id="UP000838756">
    <property type="component" value="Unassembled WGS sequence"/>
</dbReference>
<dbReference type="GO" id="GO:0005615">
    <property type="term" value="C:extracellular space"/>
    <property type="evidence" value="ECO:0007669"/>
    <property type="project" value="TreeGrafter"/>
</dbReference>
<accession>A0A8S4R505</accession>
<dbReference type="Gene3D" id="3.15.10.30">
    <property type="entry name" value="Haemolymph juvenile hormone binding protein"/>
    <property type="match status" value="1"/>
</dbReference>
<reference evidence="1" key="1">
    <citation type="submission" date="2022-03" db="EMBL/GenBank/DDBJ databases">
        <authorList>
            <person name="Lindestad O."/>
        </authorList>
    </citation>
    <scope>NUCLEOTIDE SEQUENCE</scope>
</reference>
<evidence type="ECO:0000313" key="1">
    <source>
        <dbReference type="EMBL" id="CAH2229104.1"/>
    </source>
</evidence>
<sequence length="237" mass="27157">MKYILTSSSCMNQPENETGAARLEDLHLDKCRLEDSACLIKAFQNAIPTFSKGLPEWGVDVMDVMEFDDDVKFDIAGFSLRFANGRLKGYRNIILNTVKWDTKNQTVYVDYTAPTFALSGTYAANGRIFSRPIIENIIVKILLFINTYKKNNKTYVCIKDYKYDFNVEGSARYNLTNLFNGNKELSDVALKFINTYSKEITHEFGRPLMDSVGSKVFRNVDRFLARAPLEDISYSYQ</sequence>
<dbReference type="OrthoDB" id="8113209at2759"/>
<dbReference type="AlphaFoldDB" id="A0A8S4R505"/>
<name>A0A8S4R505_9NEOP</name>
<dbReference type="InterPro" id="IPR038606">
    <property type="entry name" value="To_sf"/>
</dbReference>
<dbReference type="EMBL" id="CAKXAJ010024682">
    <property type="protein sequence ID" value="CAH2229104.1"/>
    <property type="molecule type" value="Genomic_DNA"/>
</dbReference>
<dbReference type="PANTHER" id="PTHR11008:SF18">
    <property type="entry name" value="BCDNA.GH05536-RELATED"/>
    <property type="match status" value="1"/>
</dbReference>
<evidence type="ECO:0000313" key="2">
    <source>
        <dbReference type="Proteomes" id="UP000838756"/>
    </source>
</evidence>
<dbReference type="InterPro" id="IPR010562">
    <property type="entry name" value="Haemolymph_juvenile_hormone-bd"/>
</dbReference>
<dbReference type="SMART" id="SM00700">
    <property type="entry name" value="JHBP"/>
    <property type="match status" value="1"/>
</dbReference>
<dbReference type="PANTHER" id="PTHR11008">
    <property type="entry name" value="PROTEIN TAKEOUT-LIKE PROTEIN"/>
    <property type="match status" value="1"/>
</dbReference>
<proteinExistence type="predicted"/>
<keyword evidence="2" id="KW-1185">Reference proteome</keyword>
<gene>
    <name evidence="1" type="primary">jg2548</name>
    <name evidence="1" type="ORF">PAEG_LOCUS8590</name>
</gene>
<comment type="caution">
    <text evidence="1">The sequence shown here is derived from an EMBL/GenBank/DDBJ whole genome shotgun (WGS) entry which is preliminary data.</text>
</comment>
<dbReference type="Pfam" id="PF06585">
    <property type="entry name" value="JHBP"/>
    <property type="match status" value="1"/>
</dbReference>